<organism evidence="2 3">
    <name type="scientific">Solidesulfovibrio aerotolerans</name>
    <dbReference type="NCBI Taxonomy" id="295255"/>
    <lineage>
        <taxon>Bacteria</taxon>
        <taxon>Pseudomonadati</taxon>
        <taxon>Thermodesulfobacteriota</taxon>
        <taxon>Desulfovibrionia</taxon>
        <taxon>Desulfovibrionales</taxon>
        <taxon>Desulfovibrionaceae</taxon>
        <taxon>Solidesulfovibrio</taxon>
    </lineage>
</organism>
<dbReference type="InterPro" id="IPR013216">
    <property type="entry name" value="Methyltransf_11"/>
</dbReference>
<keyword evidence="2" id="KW-0489">Methyltransferase</keyword>
<dbReference type="SUPFAM" id="SSF53335">
    <property type="entry name" value="S-adenosyl-L-methionine-dependent methyltransferases"/>
    <property type="match status" value="1"/>
</dbReference>
<gene>
    <name evidence="2" type="ORF">GTA51_05840</name>
</gene>
<accession>A0A7C9MZV7</accession>
<protein>
    <submittedName>
        <fullName evidence="2">Methyltransferase domain-containing protein</fullName>
    </submittedName>
</protein>
<comment type="caution">
    <text evidence="2">The sequence shown here is derived from an EMBL/GenBank/DDBJ whole genome shotgun (WGS) entry which is preliminary data.</text>
</comment>
<dbReference type="RefSeq" id="WP_160959451.1">
    <property type="nucleotide sequence ID" value="NZ_WVUD01000006.1"/>
</dbReference>
<dbReference type="Gene3D" id="3.40.50.150">
    <property type="entry name" value="Vaccinia Virus protein VP39"/>
    <property type="match status" value="1"/>
</dbReference>
<dbReference type="OrthoDB" id="5363250at2"/>
<dbReference type="InterPro" id="IPR029063">
    <property type="entry name" value="SAM-dependent_MTases_sf"/>
</dbReference>
<dbReference type="CDD" id="cd02440">
    <property type="entry name" value="AdoMet_MTases"/>
    <property type="match status" value="1"/>
</dbReference>
<evidence type="ECO:0000259" key="1">
    <source>
        <dbReference type="Pfam" id="PF08241"/>
    </source>
</evidence>
<dbReference type="Proteomes" id="UP000482487">
    <property type="component" value="Unassembled WGS sequence"/>
</dbReference>
<reference evidence="2 3" key="1">
    <citation type="submission" date="2020-01" db="EMBL/GenBank/DDBJ databases">
        <title>Genome sequence of Desulfovibrio aerotolerans DSM 16695(T).</title>
        <authorList>
            <person name="Karnachuk O."/>
            <person name="Avakyan M."/>
            <person name="Mardanov A."/>
            <person name="Kadnikov V."/>
            <person name="Ravin N."/>
        </authorList>
    </citation>
    <scope>NUCLEOTIDE SEQUENCE [LARGE SCALE GENOMIC DNA]</scope>
    <source>
        <strain evidence="2 3">DSM 16695</strain>
    </source>
</reference>
<evidence type="ECO:0000313" key="3">
    <source>
        <dbReference type="Proteomes" id="UP000482487"/>
    </source>
</evidence>
<dbReference type="EMBL" id="WVUD01000006">
    <property type="protein sequence ID" value="MYL82657.1"/>
    <property type="molecule type" value="Genomic_DNA"/>
</dbReference>
<dbReference type="GO" id="GO:0032259">
    <property type="term" value="P:methylation"/>
    <property type="evidence" value="ECO:0007669"/>
    <property type="project" value="UniProtKB-KW"/>
</dbReference>
<keyword evidence="2" id="KW-0808">Transferase</keyword>
<feature type="domain" description="Methyltransferase type 11" evidence="1">
    <location>
        <begin position="30"/>
        <end position="115"/>
    </location>
</feature>
<dbReference type="GO" id="GO:0008757">
    <property type="term" value="F:S-adenosylmethionine-dependent methyltransferase activity"/>
    <property type="evidence" value="ECO:0007669"/>
    <property type="project" value="InterPro"/>
</dbReference>
<dbReference type="Pfam" id="PF08241">
    <property type="entry name" value="Methyltransf_11"/>
    <property type="match status" value="1"/>
</dbReference>
<evidence type="ECO:0000313" key="2">
    <source>
        <dbReference type="EMBL" id="MYL82657.1"/>
    </source>
</evidence>
<sequence>MYWTNAPRVPSSLEIAREIVTRFRPGDRILDLGCGPGRTLAGLRTAGLGSRHVGLDTNAPSLFAAAGVGLPVVRADLAALPVADAAFDVAILQAVLTTIVGPGQRLAVLREARRTCVRLLYIGDFLQNWDLPYYRTRYETGLVETGELGSFVVRDQGQTLYEAHHFTLEELSELLGQAGFAVAQAVFPTVRTRSGNVVRGVSLAAEPL</sequence>
<keyword evidence="3" id="KW-1185">Reference proteome</keyword>
<name>A0A7C9MZV7_9BACT</name>
<proteinExistence type="predicted"/>
<dbReference type="AlphaFoldDB" id="A0A7C9MZV7"/>